<dbReference type="PANTHER" id="PTHR36699:SF1">
    <property type="entry name" value="L,D-TRANSPEPTIDASE YAFK-RELATED"/>
    <property type="match status" value="1"/>
</dbReference>
<dbReference type="GO" id="GO:0009252">
    <property type="term" value="P:peptidoglycan biosynthetic process"/>
    <property type="evidence" value="ECO:0007669"/>
    <property type="project" value="UniProtKB-UniPathway"/>
</dbReference>
<dbReference type="Gene3D" id="2.40.440.10">
    <property type="entry name" value="L,D-transpeptidase catalytic domain-like"/>
    <property type="match status" value="1"/>
</dbReference>
<dbReference type="CDD" id="cd16913">
    <property type="entry name" value="YkuD_like"/>
    <property type="match status" value="1"/>
</dbReference>
<evidence type="ECO:0000256" key="6">
    <source>
        <dbReference type="ARBA" id="ARBA00023316"/>
    </source>
</evidence>
<dbReference type="KEGG" id="fpal:HYN49_10180"/>
<dbReference type="OrthoDB" id="9809748at2"/>
<reference evidence="9 10" key="1">
    <citation type="submission" date="2018-05" db="EMBL/GenBank/DDBJ databases">
        <title>Genome sequencing of Flavobacterium sp. HYN0049.</title>
        <authorList>
            <person name="Yi H."/>
            <person name="Baek C."/>
        </authorList>
    </citation>
    <scope>NUCLEOTIDE SEQUENCE [LARGE SCALE GENOMIC DNA]</scope>
    <source>
        <strain evidence="9 10">HYN0049</strain>
    </source>
</reference>
<evidence type="ECO:0000256" key="3">
    <source>
        <dbReference type="ARBA" id="ARBA00022679"/>
    </source>
</evidence>
<comment type="similarity">
    <text evidence="2">Belongs to the YkuD family.</text>
</comment>
<dbReference type="InterPro" id="IPR005490">
    <property type="entry name" value="LD_TPept_cat_dom"/>
</dbReference>
<dbReference type="GO" id="GO:0016740">
    <property type="term" value="F:transferase activity"/>
    <property type="evidence" value="ECO:0007669"/>
    <property type="project" value="UniProtKB-KW"/>
</dbReference>
<dbReference type="PROSITE" id="PS52029">
    <property type="entry name" value="LD_TPASE"/>
    <property type="match status" value="1"/>
</dbReference>
<comment type="pathway">
    <text evidence="1 7">Cell wall biogenesis; peptidoglycan biosynthesis.</text>
</comment>
<evidence type="ECO:0000256" key="5">
    <source>
        <dbReference type="ARBA" id="ARBA00022984"/>
    </source>
</evidence>
<keyword evidence="5 7" id="KW-0573">Peptidoglycan synthesis</keyword>
<feature type="active site" description="Nucleophile" evidence="7">
    <location>
        <position position="143"/>
    </location>
</feature>
<evidence type="ECO:0000259" key="8">
    <source>
        <dbReference type="PROSITE" id="PS52029"/>
    </source>
</evidence>
<evidence type="ECO:0000256" key="1">
    <source>
        <dbReference type="ARBA" id="ARBA00004752"/>
    </source>
</evidence>
<evidence type="ECO:0000313" key="9">
    <source>
        <dbReference type="EMBL" id="AWI27262.1"/>
    </source>
</evidence>
<dbReference type="Proteomes" id="UP000244937">
    <property type="component" value="Chromosome"/>
</dbReference>
<dbReference type="GO" id="GO:0071555">
    <property type="term" value="P:cell wall organization"/>
    <property type="evidence" value="ECO:0007669"/>
    <property type="project" value="UniProtKB-UniRule"/>
</dbReference>
<dbReference type="SUPFAM" id="SSF141523">
    <property type="entry name" value="L,D-transpeptidase catalytic domain-like"/>
    <property type="match status" value="1"/>
</dbReference>
<organism evidence="9 10">
    <name type="scientific">Flavobacterium pallidum</name>
    <dbReference type="NCBI Taxonomy" id="2172098"/>
    <lineage>
        <taxon>Bacteria</taxon>
        <taxon>Pseudomonadati</taxon>
        <taxon>Bacteroidota</taxon>
        <taxon>Flavobacteriia</taxon>
        <taxon>Flavobacteriales</taxon>
        <taxon>Flavobacteriaceae</taxon>
        <taxon>Flavobacterium</taxon>
    </lineage>
</organism>
<name>A0A2S1SLM8_9FLAO</name>
<accession>A0A2S1SLM8</accession>
<feature type="active site" description="Proton donor/acceptor" evidence="7">
    <location>
        <position position="121"/>
    </location>
</feature>
<gene>
    <name evidence="9" type="ORF">HYN49_10180</name>
</gene>
<evidence type="ECO:0000256" key="4">
    <source>
        <dbReference type="ARBA" id="ARBA00022960"/>
    </source>
</evidence>
<feature type="domain" description="L,D-TPase catalytic" evidence="8">
    <location>
        <begin position="31"/>
        <end position="167"/>
    </location>
</feature>
<keyword evidence="4 7" id="KW-0133">Cell shape</keyword>
<evidence type="ECO:0000313" key="10">
    <source>
        <dbReference type="Proteomes" id="UP000244937"/>
    </source>
</evidence>
<dbReference type="Pfam" id="PF03734">
    <property type="entry name" value="YkuD"/>
    <property type="match status" value="1"/>
</dbReference>
<dbReference type="EMBL" id="CP029187">
    <property type="protein sequence ID" value="AWI27262.1"/>
    <property type="molecule type" value="Genomic_DNA"/>
</dbReference>
<dbReference type="InterPro" id="IPR038063">
    <property type="entry name" value="Transpep_catalytic_dom"/>
</dbReference>
<evidence type="ECO:0000256" key="2">
    <source>
        <dbReference type="ARBA" id="ARBA00005992"/>
    </source>
</evidence>
<sequence length="168" mass="18546">MLMYALITITCCAAIYYFWPEKKLPAGTVIDSLVVYKSERQLLAYSDGNLIKTYAISLGKNPIGHKVFEGDMKTPEGTYTINAKNANSGYHKNLGVSYPNDLDCAVAKRIGKSPGGDIKIHGIRNGRGYIGKFHRWTDWTHGCIAVTDEEIDELFDAVAIGTSIEIKP</sequence>
<dbReference type="UniPathway" id="UPA00219"/>
<keyword evidence="3" id="KW-0808">Transferase</keyword>
<dbReference type="PANTHER" id="PTHR36699">
    <property type="entry name" value="LD-TRANSPEPTIDASE"/>
    <property type="match status" value="1"/>
</dbReference>
<protein>
    <recommendedName>
        <fullName evidence="8">L,D-TPase catalytic domain-containing protein</fullName>
    </recommendedName>
</protein>
<proteinExistence type="inferred from homology"/>
<dbReference type="GO" id="GO:0008360">
    <property type="term" value="P:regulation of cell shape"/>
    <property type="evidence" value="ECO:0007669"/>
    <property type="project" value="UniProtKB-UniRule"/>
</dbReference>
<dbReference type="AlphaFoldDB" id="A0A2S1SLM8"/>
<evidence type="ECO:0000256" key="7">
    <source>
        <dbReference type="PROSITE-ProRule" id="PRU01373"/>
    </source>
</evidence>
<keyword evidence="6 7" id="KW-0961">Cell wall biogenesis/degradation</keyword>
<dbReference type="GO" id="GO:0004180">
    <property type="term" value="F:carboxypeptidase activity"/>
    <property type="evidence" value="ECO:0007669"/>
    <property type="project" value="UniProtKB-ARBA"/>
</dbReference>
<keyword evidence="10" id="KW-1185">Reference proteome</keyword>